<accession>A0A9W8E9E1</accession>
<dbReference type="InterPro" id="IPR018376">
    <property type="entry name" value="Enoyl-CoA_hyd/isom_CS"/>
</dbReference>
<dbReference type="GO" id="GO:0005739">
    <property type="term" value="C:mitochondrion"/>
    <property type="evidence" value="ECO:0007669"/>
    <property type="project" value="TreeGrafter"/>
</dbReference>
<dbReference type="PANTHER" id="PTHR11941">
    <property type="entry name" value="ENOYL-COA HYDRATASE-RELATED"/>
    <property type="match status" value="1"/>
</dbReference>
<reference evidence="3" key="1">
    <citation type="submission" date="2022-07" db="EMBL/GenBank/DDBJ databases">
        <title>Phylogenomic reconstructions and comparative analyses of Kickxellomycotina fungi.</title>
        <authorList>
            <person name="Reynolds N.K."/>
            <person name="Stajich J.E."/>
            <person name="Barry K."/>
            <person name="Grigoriev I.V."/>
            <person name="Crous P."/>
            <person name="Smith M.E."/>
        </authorList>
    </citation>
    <scope>NUCLEOTIDE SEQUENCE</scope>
    <source>
        <strain evidence="3">RSA 567</strain>
    </source>
</reference>
<evidence type="ECO:0000256" key="1">
    <source>
        <dbReference type="ARBA" id="ARBA00005254"/>
    </source>
</evidence>
<organism evidence="3 4">
    <name type="scientific">Dimargaris verticillata</name>
    <dbReference type="NCBI Taxonomy" id="2761393"/>
    <lineage>
        <taxon>Eukaryota</taxon>
        <taxon>Fungi</taxon>
        <taxon>Fungi incertae sedis</taxon>
        <taxon>Zoopagomycota</taxon>
        <taxon>Kickxellomycotina</taxon>
        <taxon>Dimargaritomycetes</taxon>
        <taxon>Dimargaritales</taxon>
        <taxon>Dimargaritaceae</taxon>
        <taxon>Dimargaris</taxon>
    </lineage>
</organism>
<evidence type="ECO:0000256" key="2">
    <source>
        <dbReference type="RuleBase" id="RU003707"/>
    </source>
</evidence>
<dbReference type="OrthoDB" id="410701at2759"/>
<protein>
    <submittedName>
        <fullName evidence="3">Uncharacterized protein</fullName>
    </submittedName>
</protein>
<dbReference type="Gene3D" id="3.90.226.10">
    <property type="entry name" value="2-enoyl-CoA Hydratase, Chain A, domain 1"/>
    <property type="match status" value="1"/>
</dbReference>
<gene>
    <name evidence="3" type="ORF">H4R34_006254</name>
</gene>
<name>A0A9W8E9E1_9FUNG</name>
<dbReference type="Pfam" id="PF00378">
    <property type="entry name" value="ECH_1"/>
    <property type="match status" value="1"/>
</dbReference>
<evidence type="ECO:0000313" key="4">
    <source>
        <dbReference type="Proteomes" id="UP001151582"/>
    </source>
</evidence>
<dbReference type="GO" id="GO:0003824">
    <property type="term" value="F:catalytic activity"/>
    <property type="evidence" value="ECO:0007669"/>
    <property type="project" value="InterPro"/>
</dbReference>
<dbReference type="CDD" id="cd06558">
    <property type="entry name" value="crotonase-like"/>
    <property type="match status" value="1"/>
</dbReference>
<dbReference type="EMBL" id="JANBQB010002095">
    <property type="protein sequence ID" value="KAJ1968567.1"/>
    <property type="molecule type" value="Genomic_DNA"/>
</dbReference>
<proteinExistence type="inferred from homology"/>
<comment type="similarity">
    <text evidence="1 2">Belongs to the enoyl-CoA hydratase/isomerase family.</text>
</comment>
<sequence>MLNVANFLYHLMQERATMTSAEVKKFLATLRQGLGDLQALPMPTIASVDGAALGGGLEIALCCDLRVGGSKARVGLTETRLAIIPG</sequence>
<dbReference type="PROSITE" id="PS00166">
    <property type="entry name" value="ENOYL_COA_HYDRATASE"/>
    <property type="match status" value="1"/>
</dbReference>
<comment type="caution">
    <text evidence="3">The sequence shown here is derived from an EMBL/GenBank/DDBJ whole genome shotgun (WGS) entry which is preliminary data.</text>
</comment>
<dbReference type="GO" id="GO:0006635">
    <property type="term" value="P:fatty acid beta-oxidation"/>
    <property type="evidence" value="ECO:0007669"/>
    <property type="project" value="TreeGrafter"/>
</dbReference>
<dbReference type="InterPro" id="IPR029045">
    <property type="entry name" value="ClpP/crotonase-like_dom_sf"/>
</dbReference>
<dbReference type="PANTHER" id="PTHR11941:SF171">
    <property type="entry name" value="SD19268P"/>
    <property type="match status" value="1"/>
</dbReference>
<dbReference type="InterPro" id="IPR001753">
    <property type="entry name" value="Enoyl-CoA_hydra/iso"/>
</dbReference>
<keyword evidence="4" id="KW-1185">Reference proteome</keyword>
<dbReference type="SUPFAM" id="SSF52096">
    <property type="entry name" value="ClpP/crotonase"/>
    <property type="match status" value="1"/>
</dbReference>
<dbReference type="AlphaFoldDB" id="A0A9W8E9E1"/>
<dbReference type="Proteomes" id="UP001151582">
    <property type="component" value="Unassembled WGS sequence"/>
</dbReference>
<evidence type="ECO:0000313" key="3">
    <source>
        <dbReference type="EMBL" id="KAJ1968567.1"/>
    </source>
</evidence>
<feature type="non-terminal residue" evidence="3">
    <location>
        <position position="1"/>
    </location>
</feature>